<feature type="domain" description="BFD-like [2Fe-2S]-binding" evidence="18">
    <location>
        <begin position="414"/>
        <end position="463"/>
    </location>
</feature>
<dbReference type="Proteomes" id="UP000235114">
    <property type="component" value="Unassembled WGS sequence"/>
</dbReference>
<dbReference type="NCBIfam" id="TIGR02374">
    <property type="entry name" value="nitri_red_nirB"/>
    <property type="match status" value="1"/>
</dbReference>
<dbReference type="PANTHER" id="PTHR43809:SF1">
    <property type="entry name" value="NITRITE REDUCTASE (NADH) LARGE SUBUNIT"/>
    <property type="match status" value="1"/>
</dbReference>
<evidence type="ECO:0000256" key="14">
    <source>
        <dbReference type="PIRNR" id="PIRNR037149"/>
    </source>
</evidence>
<evidence type="ECO:0000256" key="1">
    <source>
        <dbReference type="ARBA" id="ARBA00001974"/>
    </source>
</evidence>
<feature type="domain" description="FAD/NAD(P)-binding" evidence="19">
    <location>
        <begin position="5"/>
        <end position="283"/>
    </location>
</feature>
<dbReference type="InterPro" id="IPR006067">
    <property type="entry name" value="NO2/SO3_Rdtase_4Fe4S_dom"/>
</dbReference>
<evidence type="ECO:0000256" key="4">
    <source>
        <dbReference type="ARBA" id="ARBA00022617"/>
    </source>
</evidence>
<evidence type="ECO:0000259" key="18">
    <source>
        <dbReference type="Pfam" id="PF04324"/>
    </source>
</evidence>
<dbReference type="RefSeq" id="WP_101577446.1">
    <property type="nucleotide sequence ID" value="NZ_PGVA01000024.1"/>
</dbReference>
<dbReference type="CDD" id="cd19943">
    <property type="entry name" value="NirB_Fer2_BFD-like_1"/>
    <property type="match status" value="1"/>
</dbReference>
<evidence type="ECO:0000256" key="7">
    <source>
        <dbReference type="ARBA" id="ARBA00022723"/>
    </source>
</evidence>
<feature type="binding site" evidence="15">
    <location>
        <position position="638"/>
    </location>
    <ligand>
        <name>[4Fe-4S] cluster</name>
        <dbReference type="ChEBI" id="CHEBI:49883"/>
    </ligand>
</feature>
<evidence type="ECO:0000256" key="10">
    <source>
        <dbReference type="ARBA" id="ARBA00023004"/>
    </source>
</evidence>
<dbReference type="GO" id="GO:0046872">
    <property type="term" value="F:metal ion binding"/>
    <property type="evidence" value="ECO:0007669"/>
    <property type="project" value="UniProtKB-KW"/>
</dbReference>
<evidence type="ECO:0000259" key="19">
    <source>
        <dbReference type="Pfam" id="PF07992"/>
    </source>
</evidence>
<evidence type="ECO:0000256" key="3">
    <source>
        <dbReference type="ARBA" id="ARBA00010429"/>
    </source>
</evidence>
<dbReference type="EMBL" id="PGVD01000028">
    <property type="protein sequence ID" value="PLR96965.1"/>
    <property type="molecule type" value="Genomic_DNA"/>
</dbReference>
<dbReference type="EMBL" id="PGVA01000024">
    <property type="protein sequence ID" value="PLR83031.1"/>
    <property type="molecule type" value="Genomic_DNA"/>
</dbReference>
<evidence type="ECO:0000313" key="23">
    <source>
        <dbReference type="Proteomes" id="UP000234951"/>
    </source>
</evidence>
<dbReference type="Gene3D" id="1.10.10.1100">
    <property type="entry name" value="BFD-like [2Fe-2S]-binding domain"/>
    <property type="match status" value="1"/>
</dbReference>
<dbReference type="InterPro" id="IPR005117">
    <property type="entry name" value="NiRdtase/SiRdtase_haem-b_fer"/>
</dbReference>
<dbReference type="GO" id="GO:0098809">
    <property type="term" value="F:nitrite reductase activity"/>
    <property type="evidence" value="ECO:0007669"/>
    <property type="project" value="InterPro"/>
</dbReference>
<dbReference type="Proteomes" id="UP000234951">
    <property type="component" value="Unassembled WGS sequence"/>
</dbReference>
<evidence type="ECO:0000259" key="20">
    <source>
        <dbReference type="Pfam" id="PF18267"/>
    </source>
</evidence>
<reference evidence="22 24" key="2">
    <citation type="submission" date="2017-12" db="EMBL/GenBank/DDBJ databases">
        <title>Comparative Functional Genomics of Dry Heat Resistant strains isolated from the Viking Spacecraft.</title>
        <authorList>
            <person name="Seuylemezian A."/>
            <person name="Cooper K."/>
            <person name="Vaishampayan P."/>
        </authorList>
    </citation>
    <scope>NUCLEOTIDE SEQUENCE [LARGE SCALE GENOMIC DNA]</scope>
    <source>
        <strain evidence="22 24">ATCC 29669</strain>
    </source>
</reference>
<keyword evidence="8 14" id="KW-0274">FAD</keyword>
<dbReference type="OrthoDB" id="9802028at2"/>
<keyword evidence="9" id="KW-0560">Oxidoreductase</keyword>
<accession>A0A2N5GMH1</accession>
<dbReference type="GO" id="GO:0042128">
    <property type="term" value="P:nitrate assimilation"/>
    <property type="evidence" value="ECO:0007669"/>
    <property type="project" value="UniProtKB-UniRule"/>
</dbReference>
<dbReference type="PIRSF" id="PIRSF037149">
    <property type="entry name" value="NirB"/>
    <property type="match status" value="1"/>
</dbReference>
<dbReference type="Gene3D" id="3.30.390.30">
    <property type="match status" value="1"/>
</dbReference>
<dbReference type="InterPro" id="IPR045854">
    <property type="entry name" value="NO2/SO3_Rdtase_4Fe4S_sf"/>
</dbReference>
<dbReference type="CDD" id="cd19944">
    <property type="entry name" value="NirB_Fer2_BFD-like_2"/>
    <property type="match status" value="1"/>
</dbReference>
<evidence type="ECO:0000256" key="11">
    <source>
        <dbReference type="ARBA" id="ARBA00023014"/>
    </source>
</evidence>
<dbReference type="GO" id="GO:0050660">
    <property type="term" value="F:flavin adenine dinucleotide binding"/>
    <property type="evidence" value="ECO:0007669"/>
    <property type="project" value="UniProtKB-UniRule"/>
</dbReference>
<dbReference type="Gene3D" id="3.50.50.60">
    <property type="entry name" value="FAD/NAD(P)-binding domain"/>
    <property type="match status" value="2"/>
</dbReference>
<comment type="caution">
    <text evidence="21">The sequence shown here is derived from an EMBL/GenBank/DDBJ whole genome shotgun (WGS) entry which is preliminary data.</text>
</comment>
<evidence type="ECO:0000256" key="2">
    <source>
        <dbReference type="ARBA" id="ARBA00005096"/>
    </source>
</evidence>
<proteinExistence type="inferred from homology"/>
<dbReference type="Pfam" id="PF01077">
    <property type="entry name" value="NIR_SIR"/>
    <property type="match status" value="1"/>
</dbReference>
<dbReference type="Gene3D" id="3.30.413.10">
    <property type="entry name" value="Sulfite Reductase Hemoprotein, domain 1"/>
    <property type="match status" value="1"/>
</dbReference>
<dbReference type="Pfam" id="PF07992">
    <property type="entry name" value="Pyr_redox_2"/>
    <property type="match status" value="1"/>
</dbReference>
<dbReference type="Pfam" id="PF04324">
    <property type="entry name" value="Fer2_BFD"/>
    <property type="match status" value="2"/>
</dbReference>
<dbReference type="InterPro" id="IPR016156">
    <property type="entry name" value="FAD/NAD-linked_Rdtase_dimer_sf"/>
</dbReference>
<feature type="domain" description="Nitrite/Sulfite reductase ferredoxin-like" evidence="17">
    <location>
        <begin position="553"/>
        <end position="615"/>
    </location>
</feature>
<evidence type="ECO:0000256" key="15">
    <source>
        <dbReference type="PIRSR" id="PIRSR037149-1"/>
    </source>
</evidence>
<evidence type="ECO:0000256" key="9">
    <source>
        <dbReference type="ARBA" id="ARBA00023002"/>
    </source>
</evidence>
<keyword evidence="11 15" id="KW-0411">Iron-sulfur</keyword>
<dbReference type="Gene3D" id="3.90.480.20">
    <property type="match status" value="1"/>
</dbReference>
<organism evidence="21 23">
    <name type="scientific">Bacillus canaveralius</name>
    <dbReference type="NCBI Taxonomy" id="1403243"/>
    <lineage>
        <taxon>Bacteria</taxon>
        <taxon>Bacillati</taxon>
        <taxon>Bacillota</taxon>
        <taxon>Bacilli</taxon>
        <taxon>Bacillales</taxon>
        <taxon>Bacillaceae</taxon>
        <taxon>Bacillus</taxon>
    </lineage>
</organism>
<keyword evidence="6" id="KW-0001">2Fe-2S</keyword>
<dbReference type="PANTHER" id="PTHR43809">
    <property type="entry name" value="NITRITE REDUCTASE (NADH) LARGE SUBUNIT"/>
    <property type="match status" value="1"/>
</dbReference>
<dbReference type="AlphaFoldDB" id="A0A2N5GMH1"/>
<sequence length="784" mass="86993">MDKQRLVLIGNGMAGVHCIEEIIKVDANKFEITIIGSEPYGNYNRIMLSSVLQGDTKITEIMLHEEDWYKQKGIKLFIGETVKKLDIDKQIIRTDKGREIPFDQLILATGSTPFILPIPGVEKEGVYTFRTIQDCQKIMEAARRSKKAAVIGGGLLGLEAAKGLQNLGLQVHVIHKSSLLMERQLDATASKMLRKELERQGMKFLLAKETKEIIGDLDAKEILFSDGTKVDAKMIVIAAGVQPNCQLARDSGILTNRGILVNEFMQTNIPNIYAVGECAEHEGVVYGLVKPLYEQGAELAKHICGVPGDGYVGSVLSTQLKISGVNVFSIGKLAEDRHSKAITVFNDVDGIYKKMIFQENRLVGSVLYGDIKEAPRLLDIIRKKKDIASVEKGILLSPAITGEDPIASLKPSEMICNCNGVSKGAIIEAVISKGLSTVEQIKQCTKASGACGSCKLLISELLAYTMSDDFDEFVETSPLCRCTSLTEDEVVCQMQKQNLTSAEEIMAKLGWTSLKGCPKCLPALQYYLRMVYPHREVHEDNLIEMATLNGISHRDGTFSVTPQMYGGVTNPKQLRKIADVIEKYQIAKAALTSEQRIQLIGISREDLEGIKKELDMHLGETNSPLTHTVKTTINESNCGCGKHDSLEIAARLDRITECLQTPYRIRVGVSPCIHGEAGSTSKDIGVIAIDGRWEIYVGGSDERRVRAGDLLYVVASPEEVIELSGAFIQYYRETANYLERTWEWIERVGLIHIREVLFDSYFRGQLLNRLKEDSLNRQTILETR</sequence>
<comment type="cofactor">
    <cofactor evidence="13">
        <name>[2Fe-2S] cluster</name>
        <dbReference type="ChEBI" id="CHEBI:190135"/>
    </cofactor>
</comment>
<dbReference type="GO" id="GO:0051539">
    <property type="term" value="F:4 iron, 4 sulfur cluster binding"/>
    <property type="evidence" value="ECO:0007669"/>
    <property type="project" value="UniProtKB-KW"/>
</dbReference>
<dbReference type="GO" id="GO:0051537">
    <property type="term" value="F:2 iron, 2 sulfur cluster binding"/>
    <property type="evidence" value="ECO:0007669"/>
    <property type="project" value="UniProtKB-KW"/>
</dbReference>
<dbReference type="InterPro" id="IPR052034">
    <property type="entry name" value="NasD-like"/>
</dbReference>
<dbReference type="InterPro" id="IPR041575">
    <property type="entry name" value="Rubredoxin_C"/>
</dbReference>
<keyword evidence="7 15" id="KW-0479">Metal-binding</keyword>
<dbReference type="InterPro" id="IPR017121">
    <property type="entry name" value="Nitrite_Rdtase_lsu"/>
</dbReference>
<dbReference type="InterPro" id="IPR007419">
    <property type="entry name" value="BFD-like_2Fe2S-bd_dom"/>
</dbReference>
<dbReference type="InterPro" id="IPR023753">
    <property type="entry name" value="FAD/NAD-binding_dom"/>
</dbReference>
<feature type="domain" description="Nitrite/sulphite reductase 4Fe-4S" evidence="16">
    <location>
        <begin position="628"/>
        <end position="761"/>
    </location>
</feature>
<comment type="pathway">
    <text evidence="2">Nitrogen metabolism; nitrate reduction (assimilation).</text>
</comment>
<dbReference type="Pfam" id="PF03460">
    <property type="entry name" value="NIR_SIR_ferr"/>
    <property type="match status" value="1"/>
</dbReference>
<evidence type="ECO:0000313" key="22">
    <source>
        <dbReference type="EMBL" id="PLR96965.1"/>
    </source>
</evidence>
<evidence type="ECO:0000256" key="6">
    <source>
        <dbReference type="ARBA" id="ARBA00022714"/>
    </source>
</evidence>
<dbReference type="PRINTS" id="PR00411">
    <property type="entry name" value="PNDRDTASEI"/>
</dbReference>
<feature type="binding site" evidence="15">
    <location>
        <position position="672"/>
    </location>
    <ligand>
        <name>[4Fe-4S] cluster</name>
        <dbReference type="ChEBI" id="CHEBI:49883"/>
    </ligand>
</feature>
<dbReference type="FunFam" id="3.50.50.60:FF:000033">
    <property type="entry name" value="Nitrite reductase [NAD(P)H], large subunit"/>
    <property type="match status" value="1"/>
</dbReference>
<protein>
    <submittedName>
        <fullName evidence="21">Nitrite reductase large subunit</fullName>
    </submittedName>
</protein>
<keyword evidence="10 15" id="KW-0408">Iron</keyword>
<name>A0A2N5GMH1_9BACI</name>
<dbReference type="InterPro" id="IPR012744">
    <property type="entry name" value="Nitri_red_NirB"/>
</dbReference>
<reference evidence="21 23" key="1">
    <citation type="submission" date="2017-11" db="EMBL/GenBank/DDBJ databases">
        <title>Comparitive Functional Genomics of Dry Heat Resistant strains isolated from the Viking Spacecraft.</title>
        <authorList>
            <person name="Seuylemezian A."/>
            <person name="Cooper K."/>
            <person name="Vaishampayan P."/>
        </authorList>
    </citation>
    <scope>NUCLEOTIDE SEQUENCE [LARGE SCALE GENOMIC DNA]</scope>
    <source>
        <strain evidence="21 23">M4.6</strain>
    </source>
</reference>
<comment type="cofactor">
    <cofactor evidence="15">
        <name>siroheme</name>
        <dbReference type="ChEBI" id="CHEBI:60052"/>
    </cofactor>
    <text evidence="15">Binds 1 siroheme per subunit.</text>
</comment>
<keyword evidence="5 14" id="KW-0285">Flavoprotein</keyword>
<evidence type="ECO:0000256" key="12">
    <source>
        <dbReference type="ARBA" id="ARBA00023063"/>
    </source>
</evidence>
<dbReference type="SUPFAM" id="SSF56014">
    <property type="entry name" value="Nitrite and sulphite reductase 4Fe-4S domain-like"/>
    <property type="match status" value="1"/>
</dbReference>
<dbReference type="SUPFAM" id="SSF51905">
    <property type="entry name" value="FAD/NAD(P)-binding domain"/>
    <property type="match status" value="2"/>
</dbReference>
<gene>
    <name evidence="21" type="ORF">CU635_11225</name>
    <name evidence="22" type="ORF">CVD25_09975</name>
</gene>
<keyword evidence="4 15" id="KW-0349">Heme</keyword>
<evidence type="ECO:0000313" key="21">
    <source>
        <dbReference type="EMBL" id="PLR83031.1"/>
    </source>
</evidence>
<dbReference type="InterPro" id="IPR036188">
    <property type="entry name" value="FAD/NAD-bd_sf"/>
</dbReference>
<dbReference type="InterPro" id="IPR041854">
    <property type="entry name" value="BFD-like_2Fe2S-bd_dom_sf"/>
</dbReference>
<dbReference type="GO" id="GO:0050661">
    <property type="term" value="F:NADP binding"/>
    <property type="evidence" value="ECO:0007669"/>
    <property type="project" value="UniProtKB-UniRule"/>
</dbReference>
<keyword evidence="12 14" id="KW-0534">Nitrate assimilation</keyword>
<evidence type="ECO:0000256" key="8">
    <source>
        <dbReference type="ARBA" id="ARBA00022827"/>
    </source>
</evidence>
<evidence type="ECO:0000259" key="17">
    <source>
        <dbReference type="Pfam" id="PF03460"/>
    </source>
</evidence>
<comment type="similarity">
    <text evidence="3">Belongs to the nitrite and sulfite reductase 4Fe-4S domain family.</text>
</comment>
<keyword evidence="24" id="KW-1185">Reference proteome</keyword>
<dbReference type="GO" id="GO:0020037">
    <property type="term" value="F:heme binding"/>
    <property type="evidence" value="ECO:0007669"/>
    <property type="project" value="InterPro"/>
</dbReference>
<evidence type="ECO:0000256" key="5">
    <source>
        <dbReference type="ARBA" id="ARBA00022630"/>
    </source>
</evidence>
<comment type="cofactor">
    <cofactor evidence="15">
        <name>[4Fe-4S] cluster</name>
        <dbReference type="ChEBI" id="CHEBI:49883"/>
    </cofactor>
    <text evidence="15">Binds 1 [4Fe-4S] cluster per subunit.</text>
</comment>
<dbReference type="Pfam" id="PF18267">
    <property type="entry name" value="Rubredoxin_C"/>
    <property type="match status" value="1"/>
</dbReference>
<feature type="domain" description="NADH-rubredoxin oxidoreductase C-terminal" evidence="20">
    <location>
        <begin position="317"/>
        <end position="385"/>
    </location>
</feature>
<comment type="cofactor">
    <cofactor evidence="1 14">
        <name>FAD</name>
        <dbReference type="ChEBI" id="CHEBI:57692"/>
    </cofactor>
</comment>
<dbReference type="SUPFAM" id="SSF55124">
    <property type="entry name" value="Nitrite/Sulfite reductase N-terminal domain-like"/>
    <property type="match status" value="1"/>
</dbReference>
<dbReference type="InterPro" id="IPR036136">
    <property type="entry name" value="Nit/Sulf_reduc_fer-like_dom_sf"/>
</dbReference>
<feature type="domain" description="BFD-like [2Fe-2S]-binding" evidence="18">
    <location>
        <begin position="479"/>
        <end position="529"/>
    </location>
</feature>
<evidence type="ECO:0000256" key="13">
    <source>
        <dbReference type="ARBA" id="ARBA00034078"/>
    </source>
</evidence>
<evidence type="ECO:0000313" key="24">
    <source>
        <dbReference type="Proteomes" id="UP000235114"/>
    </source>
</evidence>
<evidence type="ECO:0000259" key="16">
    <source>
        <dbReference type="Pfam" id="PF01077"/>
    </source>
</evidence>
<dbReference type="PRINTS" id="PR00368">
    <property type="entry name" value="FADPNR"/>
</dbReference>
<keyword evidence="15" id="KW-0004">4Fe-4S</keyword>